<feature type="compositionally biased region" description="Basic and acidic residues" evidence="1">
    <location>
        <begin position="133"/>
        <end position="148"/>
    </location>
</feature>
<name>A0A9W6ZQT2_9STRA</name>
<organism evidence="4 5">
    <name type="scientific">Triparma laevis f. longispina</name>
    <dbReference type="NCBI Taxonomy" id="1714387"/>
    <lineage>
        <taxon>Eukaryota</taxon>
        <taxon>Sar</taxon>
        <taxon>Stramenopiles</taxon>
        <taxon>Ochrophyta</taxon>
        <taxon>Bolidophyceae</taxon>
        <taxon>Parmales</taxon>
        <taxon>Triparmaceae</taxon>
        <taxon>Triparma</taxon>
    </lineage>
</organism>
<dbReference type="PANTHER" id="PTHR11200:SF300">
    <property type="entry name" value="TYPE II INOSITOL 1,4,5-TRISPHOSPHATE 5-PHOSPHATASE"/>
    <property type="match status" value="1"/>
</dbReference>
<dbReference type="PANTHER" id="PTHR11200">
    <property type="entry name" value="INOSITOL 5-PHOSPHATASE"/>
    <property type="match status" value="1"/>
</dbReference>
<protein>
    <recommendedName>
        <fullName evidence="3">Inositol polyphosphate-related phosphatase domain-containing protein</fullName>
    </recommendedName>
</protein>
<dbReference type="InterPro" id="IPR046985">
    <property type="entry name" value="IP5"/>
</dbReference>
<dbReference type="Pfam" id="PF22669">
    <property type="entry name" value="Exo_endo_phos2"/>
    <property type="match status" value="1"/>
</dbReference>
<dbReference type="InterPro" id="IPR000300">
    <property type="entry name" value="IPPc"/>
</dbReference>
<feature type="signal peptide" evidence="2">
    <location>
        <begin position="1"/>
        <end position="17"/>
    </location>
</feature>
<accession>A0A9W6ZQT2</accession>
<evidence type="ECO:0000313" key="5">
    <source>
        <dbReference type="Proteomes" id="UP001165122"/>
    </source>
</evidence>
<dbReference type="Proteomes" id="UP001165122">
    <property type="component" value="Unassembled WGS sequence"/>
</dbReference>
<keyword evidence="5" id="KW-1185">Reference proteome</keyword>
<dbReference type="InterPro" id="IPR036691">
    <property type="entry name" value="Endo/exonu/phosph_ase_sf"/>
</dbReference>
<dbReference type="GO" id="GO:0004439">
    <property type="term" value="F:phosphatidylinositol-4,5-bisphosphate 5-phosphatase activity"/>
    <property type="evidence" value="ECO:0007669"/>
    <property type="project" value="TreeGrafter"/>
</dbReference>
<feature type="compositionally biased region" description="Low complexity" evidence="1">
    <location>
        <begin position="42"/>
        <end position="53"/>
    </location>
</feature>
<sequence length="511" mass="57565">MKPLALLFLLIIATAATTPIPINSPILYSRGGSSDDGNMTNSIEASPSASSPITNKDTIPPVNATKRTRRVRHRKKKIFSPASNAIEEVVKEEVTTETAEVKEEVPTESEEVKEEEPTEIKDIIEEDVASSNTKEDDNFVFKGTDDTRSPTPTPTPLPLSLSVRPNPITTSLMTYNLAELPLQPHTISRILKQKNLLKSSFLFLSACETENLKPRRTEGSRSVNFRTQCITTTCEKNYTPLAIHSIGGVQGLLLVKDELLANITSVHVHDVACGIGNVVHNKGGIGVWVSVDVGGVRKSILFVCCHLAAHEKNVEDRNGDFWRIVEELEAGGPRFKKKPRKPKTQEQRTGIKLFDDVDHVFWCGDLNYRLECSRSLIEEKLFGWEQLDDDIIPSAIDYESILKHDQLRNVMRKGDAFVGLREGRIQFPPTYKFDKSTELSSGRRRKRKTPFFSPKTLNYDSSHKRRVPSYTDRILFKPSPTNNVNVKLYDWIEGEKRSDHRPVVATFEIQD</sequence>
<feature type="region of interest" description="Disordered" evidence="1">
    <location>
        <begin position="38"/>
        <end position="74"/>
    </location>
</feature>
<dbReference type="EMBL" id="BRXW01000470">
    <property type="protein sequence ID" value="GMH57606.1"/>
    <property type="molecule type" value="Genomic_DNA"/>
</dbReference>
<dbReference type="OrthoDB" id="2248459at2759"/>
<proteinExistence type="predicted"/>
<keyword evidence="2" id="KW-0732">Signal</keyword>
<dbReference type="GO" id="GO:0046856">
    <property type="term" value="P:phosphatidylinositol dephosphorylation"/>
    <property type="evidence" value="ECO:0007669"/>
    <property type="project" value="InterPro"/>
</dbReference>
<reference evidence="5" key="1">
    <citation type="journal article" date="2023" name="Commun. Biol.">
        <title>Genome analysis of Parmales, the sister group of diatoms, reveals the evolutionary specialization of diatoms from phago-mixotrophs to photoautotrophs.</title>
        <authorList>
            <person name="Ban H."/>
            <person name="Sato S."/>
            <person name="Yoshikawa S."/>
            <person name="Yamada K."/>
            <person name="Nakamura Y."/>
            <person name="Ichinomiya M."/>
            <person name="Sato N."/>
            <person name="Blanc-Mathieu R."/>
            <person name="Endo H."/>
            <person name="Kuwata A."/>
            <person name="Ogata H."/>
        </authorList>
    </citation>
    <scope>NUCLEOTIDE SEQUENCE [LARGE SCALE GENOMIC DNA]</scope>
    <source>
        <strain evidence="5">NIES 3700</strain>
    </source>
</reference>
<evidence type="ECO:0000313" key="4">
    <source>
        <dbReference type="EMBL" id="GMH57606.1"/>
    </source>
</evidence>
<dbReference type="SMART" id="SM00128">
    <property type="entry name" value="IPPc"/>
    <property type="match status" value="1"/>
</dbReference>
<evidence type="ECO:0000259" key="3">
    <source>
        <dbReference type="SMART" id="SM00128"/>
    </source>
</evidence>
<dbReference type="Gene3D" id="3.60.10.10">
    <property type="entry name" value="Endonuclease/exonuclease/phosphatase"/>
    <property type="match status" value="1"/>
</dbReference>
<evidence type="ECO:0000256" key="1">
    <source>
        <dbReference type="SAM" id="MobiDB-lite"/>
    </source>
</evidence>
<feature type="region of interest" description="Disordered" evidence="1">
    <location>
        <begin position="97"/>
        <end position="162"/>
    </location>
</feature>
<comment type="caution">
    <text evidence="4">The sequence shown here is derived from an EMBL/GenBank/DDBJ whole genome shotgun (WGS) entry which is preliminary data.</text>
</comment>
<feature type="chain" id="PRO_5040964665" description="Inositol polyphosphate-related phosphatase domain-containing protein" evidence="2">
    <location>
        <begin position="18"/>
        <end position="511"/>
    </location>
</feature>
<evidence type="ECO:0000256" key="2">
    <source>
        <dbReference type="SAM" id="SignalP"/>
    </source>
</evidence>
<dbReference type="SUPFAM" id="SSF56219">
    <property type="entry name" value="DNase I-like"/>
    <property type="match status" value="1"/>
</dbReference>
<gene>
    <name evidence="4" type="ORF">TrLO_g15242</name>
</gene>
<feature type="domain" description="Inositol polyphosphate-related phosphatase" evidence="3">
    <location>
        <begin position="166"/>
        <end position="511"/>
    </location>
</feature>
<feature type="compositionally biased region" description="Acidic residues" evidence="1">
    <location>
        <begin position="106"/>
        <end position="117"/>
    </location>
</feature>
<dbReference type="AlphaFoldDB" id="A0A9W6ZQT2"/>